<comment type="similarity">
    <text evidence="1">Belongs to the heat shock protein 70 family.</text>
</comment>
<keyword evidence="3" id="KW-0067">ATP-binding</keyword>
<protein>
    <submittedName>
        <fullName evidence="5">Hsp70 family protein</fullName>
    </submittedName>
</protein>
<proteinExistence type="inferred from homology"/>
<evidence type="ECO:0000256" key="4">
    <source>
        <dbReference type="ARBA" id="ARBA00023186"/>
    </source>
</evidence>
<dbReference type="GO" id="GO:0030968">
    <property type="term" value="P:endoplasmic reticulum unfolded protein response"/>
    <property type="evidence" value="ECO:0007669"/>
    <property type="project" value="TreeGrafter"/>
</dbReference>
<dbReference type="Pfam" id="PF00012">
    <property type="entry name" value="HSP70"/>
    <property type="match status" value="2"/>
</dbReference>
<dbReference type="SUPFAM" id="SSF53067">
    <property type="entry name" value="Actin-like ATPase domain"/>
    <property type="match status" value="2"/>
</dbReference>
<dbReference type="Gene3D" id="3.90.640.10">
    <property type="entry name" value="Actin, Chain A, domain 4"/>
    <property type="match status" value="1"/>
</dbReference>
<dbReference type="Gene3D" id="3.30.420.40">
    <property type="match status" value="2"/>
</dbReference>
<dbReference type="InterPro" id="IPR043129">
    <property type="entry name" value="ATPase_NBD"/>
</dbReference>
<organism evidence="5 6">
    <name type="scientific">Yinghuangia soli</name>
    <dbReference type="NCBI Taxonomy" id="2908204"/>
    <lineage>
        <taxon>Bacteria</taxon>
        <taxon>Bacillati</taxon>
        <taxon>Actinomycetota</taxon>
        <taxon>Actinomycetes</taxon>
        <taxon>Kitasatosporales</taxon>
        <taxon>Streptomycetaceae</taxon>
        <taxon>Yinghuangia</taxon>
    </lineage>
</organism>
<reference evidence="5" key="1">
    <citation type="submission" date="2022-01" db="EMBL/GenBank/DDBJ databases">
        <title>Genome-Based Taxonomic Classification of the Phylum Actinobacteria.</title>
        <authorList>
            <person name="Gao Y."/>
        </authorList>
    </citation>
    <scope>NUCLEOTIDE SEQUENCE</scope>
    <source>
        <strain evidence="5">KLBMP 8922</strain>
    </source>
</reference>
<keyword evidence="6" id="KW-1185">Reference proteome</keyword>
<dbReference type="GO" id="GO:0140662">
    <property type="term" value="F:ATP-dependent protein folding chaperone"/>
    <property type="evidence" value="ECO:0007669"/>
    <property type="project" value="InterPro"/>
</dbReference>
<dbReference type="FunFam" id="3.90.640.10:FF:000003">
    <property type="entry name" value="Molecular chaperone DnaK"/>
    <property type="match status" value="1"/>
</dbReference>
<dbReference type="FunFam" id="3.30.420.40:FF:000028">
    <property type="entry name" value="heat shock 70 kDa protein-like"/>
    <property type="match status" value="1"/>
</dbReference>
<dbReference type="PRINTS" id="PR00301">
    <property type="entry name" value="HEATSHOCK70"/>
</dbReference>
<dbReference type="EMBL" id="JAKFHA010000046">
    <property type="protein sequence ID" value="MCF2533247.1"/>
    <property type="molecule type" value="Genomic_DNA"/>
</dbReference>
<dbReference type="AlphaFoldDB" id="A0AA41QAK3"/>
<sequence>MTHAIGIDLGSTTSVVAAAAGAREAAVVPVGKKERTTPSYVSFDGRKTLLGAAAQRQTGANPGGTFRLPPGLAPSAAIPGGPSPYELARLVADGIRNGLGKPFRSGTLETVVAVPGTADETQLALYRDAVAHAGFAVRGTVSAAQAAATAHGLDQASQARALVVILGGTTLEVTALQISDGRTTILGTPISRPLGGDHWTYAIAEEVAASVHAAHGFDARRDPLAWQRVFEAAEAAKIRLTTRDSASVDIPYLAKNGRNPVHADATITRARFTAMTAHLVDEAVAALAPTLDRADLAPTDLDALILTGGGTLTPAIATAIPTHLAIPPTPGPHPQESTALGAALHAWHLR</sequence>
<evidence type="ECO:0000313" key="5">
    <source>
        <dbReference type="EMBL" id="MCF2533247.1"/>
    </source>
</evidence>
<evidence type="ECO:0000256" key="2">
    <source>
        <dbReference type="ARBA" id="ARBA00022741"/>
    </source>
</evidence>
<dbReference type="PANTHER" id="PTHR45639:SF34">
    <property type="entry name" value="CHAPERONE PROTEIN DNAK"/>
    <property type="match status" value="1"/>
</dbReference>
<keyword evidence="4" id="KW-0143">Chaperone</keyword>
<evidence type="ECO:0000313" key="6">
    <source>
        <dbReference type="Proteomes" id="UP001165378"/>
    </source>
</evidence>
<gene>
    <name evidence="5" type="ORF">LZ495_39355</name>
</gene>
<comment type="caution">
    <text evidence="5">The sequence shown here is derived from an EMBL/GenBank/DDBJ whole genome shotgun (WGS) entry which is preliminary data.</text>
</comment>
<name>A0AA41QAK3_9ACTN</name>
<evidence type="ECO:0000256" key="3">
    <source>
        <dbReference type="ARBA" id="ARBA00022840"/>
    </source>
</evidence>
<dbReference type="PANTHER" id="PTHR45639">
    <property type="entry name" value="HSC70CB, ISOFORM G-RELATED"/>
    <property type="match status" value="1"/>
</dbReference>
<dbReference type="GO" id="GO:0005524">
    <property type="term" value="F:ATP binding"/>
    <property type="evidence" value="ECO:0007669"/>
    <property type="project" value="UniProtKB-KW"/>
</dbReference>
<accession>A0AA41QAK3</accession>
<evidence type="ECO:0000256" key="1">
    <source>
        <dbReference type="ARBA" id="ARBA00007381"/>
    </source>
</evidence>
<keyword evidence="2" id="KW-0547">Nucleotide-binding</keyword>
<dbReference type="Proteomes" id="UP001165378">
    <property type="component" value="Unassembled WGS sequence"/>
</dbReference>
<dbReference type="RefSeq" id="WP_235058021.1">
    <property type="nucleotide sequence ID" value="NZ_JAKFHA010000046.1"/>
</dbReference>
<dbReference type="InterPro" id="IPR013126">
    <property type="entry name" value="Hsp_70_fam"/>
</dbReference>